<dbReference type="Proteomes" id="UP000027920">
    <property type="component" value="Unassembled WGS sequence"/>
</dbReference>
<comment type="subcellular location">
    <subcellularLocation>
        <location evidence="1">Nucleus</location>
    </subcellularLocation>
</comment>
<dbReference type="RefSeq" id="XP_013261638.1">
    <property type="nucleotide sequence ID" value="XM_013406184.1"/>
</dbReference>
<keyword evidence="2" id="KW-0805">Transcription regulation</keyword>
<dbReference type="STRING" id="1182545.A0A072PI99"/>
<gene>
    <name evidence="7" type="ORF">A1O9_03891</name>
</gene>
<evidence type="ECO:0000256" key="3">
    <source>
        <dbReference type="ARBA" id="ARBA00023125"/>
    </source>
</evidence>
<dbReference type="SMART" id="SM00906">
    <property type="entry name" value="Fungal_trans"/>
    <property type="match status" value="1"/>
</dbReference>
<dbReference type="PANTHER" id="PTHR31845:SF21">
    <property type="entry name" value="REGULATORY PROTEIN LEU3"/>
    <property type="match status" value="1"/>
</dbReference>
<keyword evidence="5" id="KW-0539">Nucleus</keyword>
<evidence type="ECO:0000256" key="5">
    <source>
        <dbReference type="ARBA" id="ARBA00023242"/>
    </source>
</evidence>
<dbReference type="VEuPathDB" id="FungiDB:A1O9_03891"/>
<evidence type="ECO:0000259" key="6">
    <source>
        <dbReference type="SMART" id="SM00906"/>
    </source>
</evidence>
<evidence type="ECO:0000256" key="2">
    <source>
        <dbReference type="ARBA" id="ARBA00023015"/>
    </source>
</evidence>
<reference evidence="7 8" key="1">
    <citation type="submission" date="2013-03" db="EMBL/GenBank/DDBJ databases">
        <title>The Genome Sequence of Exophiala aquamarina CBS 119918.</title>
        <authorList>
            <consortium name="The Broad Institute Genomics Platform"/>
            <person name="Cuomo C."/>
            <person name="de Hoog S."/>
            <person name="Gorbushina A."/>
            <person name="Walker B."/>
            <person name="Young S.K."/>
            <person name="Zeng Q."/>
            <person name="Gargeya S."/>
            <person name="Fitzgerald M."/>
            <person name="Haas B."/>
            <person name="Abouelleil A."/>
            <person name="Allen A.W."/>
            <person name="Alvarado L."/>
            <person name="Arachchi H.M."/>
            <person name="Berlin A.M."/>
            <person name="Chapman S.B."/>
            <person name="Gainer-Dewar J."/>
            <person name="Goldberg J."/>
            <person name="Griggs A."/>
            <person name="Gujja S."/>
            <person name="Hansen M."/>
            <person name="Howarth C."/>
            <person name="Imamovic A."/>
            <person name="Ireland A."/>
            <person name="Larimer J."/>
            <person name="McCowan C."/>
            <person name="Murphy C."/>
            <person name="Pearson M."/>
            <person name="Poon T.W."/>
            <person name="Priest M."/>
            <person name="Roberts A."/>
            <person name="Saif S."/>
            <person name="Shea T."/>
            <person name="Sisk P."/>
            <person name="Sykes S."/>
            <person name="Wortman J."/>
            <person name="Nusbaum C."/>
            <person name="Birren B."/>
        </authorList>
    </citation>
    <scope>NUCLEOTIDE SEQUENCE [LARGE SCALE GENOMIC DNA]</scope>
    <source>
        <strain evidence="7 8">CBS 119918</strain>
    </source>
</reference>
<dbReference type="InterPro" id="IPR051089">
    <property type="entry name" value="prtT"/>
</dbReference>
<name>A0A072PI99_9EURO</name>
<dbReference type="PANTHER" id="PTHR31845">
    <property type="entry name" value="FINGER DOMAIN PROTEIN, PUTATIVE-RELATED"/>
    <property type="match status" value="1"/>
</dbReference>
<dbReference type="InterPro" id="IPR007219">
    <property type="entry name" value="XnlR_reg_dom"/>
</dbReference>
<dbReference type="GO" id="GO:0008270">
    <property type="term" value="F:zinc ion binding"/>
    <property type="evidence" value="ECO:0007669"/>
    <property type="project" value="InterPro"/>
</dbReference>
<dbReference type="AlphaFoldDB" id="A0A072PI99"/>
<dbReference type="GO" id="GO:0000981">
    <property type="term" value="F:DNA-binding transcription factor activity, RNA polymerase II-specific"/>
    <property type="evidence" value="ECO:0007669"/>
    <property type="project" value="TreeGrafter"/>
</dbReference>
<sequence length="563" mass="62994">MSKRVNSLENNVPAFTEDALSAGLFPNGPSTESYEGSTRSYSGTDWLLLTDMEYNLTGTWTLGEVSINYQQASEILGFYARHYYEHLPILDRVTSISEFHDSSEFLFWTTMRISLYNNPGYGDLFALLSQPYRNLLTTRVLAPIQDFRTLQAIILICHWPTSGIRQSDDPSWQYCGIALNTAMQMGIDQPGPGRRLAPFGGRSNAHQMSVYTRQMTWLACFSISTILSVWLGVTPHVSSPTQLSTIALMAQDPDGPRPFMIHIEIQRQTVRYSNALAGDVDSANASSLMNLFHNELDTLYTLYKGLWSMRLEIQLLRAKLYLYSHCLNIASKDGSNARRFDGQSNLDSAKILVHQGLLSAVSLIHNSQKLNNQLVDGEETSRSGTLIHYPKYYMQTIVFAVIFLLKFLSANPRATQQDKELAYSHITIAHQIFSGFSDSPECMRVVEVIEYLVENLKEIDEDAALPTRSKLGASLMYNTLTMMGTGLERKLVYTTSGTRENDGQVPEAILVADSDGLVQSAATMWDSSGLTNPFAAAHSATQDGLATFQWHTDEMFFDLPDSF</sequence>
<evidence type="ECO:0000256" key="1">
    <source>
        <dbReference type="ARBA" id="ARBA00004123"/>
    </source>
</evidence>
<evidence type="ECO:0000256" key="4">
    <source>
        <dbReference type="ARBA" id="ARBA00023163"/>
    </source>
</evidence>
<protein>
    <recommendedName>
        <fullName evidence="6">Xylanolytic transcriptional activator regulatory domain-containing protein</fullName>
    </recommendedName>
</protein>
<dbReference type="CDD" id="cd12148">
    <property type="entry name" value="fungal_TF_MHR"/>
    <property type="match status" value="1"/>
</dbReference>
<proteinExistence type="predicted"/>
<dbReference type="GO" id="GO:0000976">
    <property type="term" value="F:transcription cis-regulatory region binding"/>
    <property type="evidence" value="ECO:0007669"/>
    <property type="project" value="TreeGrafter"/>
</dbReference>
<keyword evidence="4" id="KW-0804">Transcription</keyword>
<dbReference type="HOGENOM" id="CLU_011455_3_1_1"/>
<evidence type="ECO:0000313" key="7">
    <source>
        <dbReference type="EMBL" id="KEF59048.1"/>
    </source>
</evidence>
<dbReference type="GO" id="GO:0006351">
    <property type="term" value="P:DNA-templated transcription"/>
    <property type="evidence" value="ECO:0007669"/>
    <property type="project" value="InterPro"/>
</dbReference>
<comment type="caution">
    <text evidence="7">The sequence shown here is derived from an EMBL/GenBank/DDBJ whole genome shotgun (WGS) entry which is preliminary data.</text>
</comment>
<dbReference type="EMBL" id="AMGV01000003">
    <property type="protein sequence ID" value="KEF59048.1"/>
    <property type="molecule type" value="Genomic_DNA"/>
</dbReference>
<dbReference type="GO" id="GO:0005634">
    <property type="term" value="C:nucleus"/>
    <property type="evidence" value="ECO:0007669"/>
    <property type="project" value="UniProtKB-SubCell"/>
</dbReference>
<evidence type="ECO:0000313" key="8">
    <source>
        <dbReference type="Proteomes" id="UP000027920"/>
    </source>
</evidence>
<keyword evidence="8" id="KW-1185">Reference proteome</keyword>
<dbReference type="OrthoDB" id="3163292at2759"/>
<feature type="domain" description="Xylanolytic transcriptional activator regulatory" evidence="6">
    <location>
        <begin position="171"/>
        <end position="255"/>
    </location>
</feature>
<dbReference type="GeneID" id="25278825"/>
<keyword evidence="3" id="KW-0238">DNA-binding</keyword>
<organism evidence="7 8">
    <name type="scientific">Exophiala aquamarina CBS 119918</name>
    <dbReference type="NCBI Taxonomy" id="1182545"/>
    <lineage>
        <taxon>Eukaryota</taxon>
        <taxon>Fungi</taxon>
        <taxon>Dikarya</taxon>
        <taxon>Ascomycota</taxon>
        <taxon>Pezizomycotina</taxon>
        <taxon>Eurotiomycetes</taxon>
        <taxon>Chaetothyriomycetidae</taxon>
        <taxon>Chaetothyriales</taxon>
        <taxon>Herpotrichiellaceae</taxon>
        <taxon>Exophiala</taxon>
    </lineage>
</organism>
<accession>A0A072PI99</accession>